<dbReference type="PATRIC" id="fig|1433126.3.peg.2466"/>
<dbReference type="EMBL" id="HG934468">
    <property type="protein sequence ID" value="CDN32559.1"/>
    <property type="molecule type" value="Genomic_DNA"/>
</dbReference>
<dbReference type="SUPFAM" id="SSF52540">
    <property type="entry name" value="P-loop containing nucleoside triphosphate hydrolases"/>
    <property type="match status" value="1"/>
</dbReference>
<dbReference type="KEGG" id="rbc:BN938_2489"/>
<dbReference type="Proteomes" id="UP000027616">
    <property type="component" value="Chromosome I"/>
</dbReference>
<evidence type="ECO:0000313" key="2">
    <source>
        <dbReference type="EMBL" id="CDN32559.1"/>
    </source>
</evidence>
<evidence type="ECO:0000259" key="1">
    <source>
        <dbReference type="Pfam" id="PF00271"/>
    </source>
</evidence>
<organism evidence="2 3">
    <name type="scientific">Mucinivorans hirudinis</name>
    <dbReference type="NCBI Taxonomy" id="1433126"/>
    <lineage>
        <taxon>Bacteria</taxon>
        <taxon>Pseudomonadati</taxon>
        <taxon>Bacteroidota</taxon>
        <taxon>Bacteroidia</taxon>
        <taxon>Bacteroidales</taxon>
        <taxon>Rikenellaceae</taxon>
        <taxon>Mucinivorans</taxon>
    </lineage>
</organism>
<dbReference type="AlphaFoldDB" id="A0A060REB8"/>
<dbReference type="InterPro" id="IPR001650">
    <property type="entry name" value="Helicase_C-like"/>
</dbReference>
<dbReference type="InterPro" id="IPR027417">
    <property type="entry name" value="P-loop_NTPase"/>
</dbReference>
<proteinExistence type="predicted"/>
<dbReference type="Gene3D" id="3.40.50.300">
    <property type="entry name" value="P-loop containing nucleotide triphosphate hydrolases"/>
    <property type="match status" value="1"/>
</dbReference>
<reference evidence="2 3" key="1">
    <citation type="journal article" date="2015" name="Genome Announc.">
        <title>Complete Genome Sequence of the Novel Leech Symbiont Mucinivorans hirudinis M3T.</title>
        <authorList>
            <person name="Nelson M.C."/>
            <person name="Bomar L."/>
            <person name="Graf J."/>
        </authorList>
    </citation>
    <scope>NUCLEOTIDE SEQUENCE [LARGE SCALE GENOMIC DNA]</scope>
    <source>
        <strain evidence="3">M3</strain>
    </source>
</reference>
<feature type="domain" description="Helicase C-terminal" evidence="1">
    <location>
        <begin position="6"/>
        <end position="84"/>
    </location>
</feature>
<evidence type="ECO:0000313" key="3">
    <source>
        <dbReference type="Proteomes" id="UP000027616"/>
    </source>
</evidence>
<keyword evidence="3" id="KW-1185">Reference proteome</keyword>
<dbReference type="Pfam" id="PF00271">
    <property type="entry name" value="Helicase_C"/>
    <property type="match status" value="1"/>
</dbReference>
<name>A0A060REB8_9BACT</name>
<dbReference type="eggNOG" id="COG0553">
    <property type="taxonomic scope" value="Bacteria"/>
</dbReference>
<gene>
    <name evidence="2" type="ORF">BN938_2489</name>
</gene>
<dbReference type="STRING" id="1433126.BN938_2489"/>
<dbReference type="HOGENOM" id="CLU_1615768_0_0_10"/>
<dbReference type="OrthoDB" id="9814572at2"/>
<accession>A0A060REB8</accession>
<sequence length="166" mass="19825">MELYTDFLSERFPERPLFVVRGNVDFKRRQAILDKFEKTENGLLICTQQSLKSSANVPSCEDIIIESLQWNIPRMEQFYFRFIRLDSIGMRRVHYLTYEESIEQNLMALVLTKERLNEFIKSGEVKDESEIFEEFDISPDIIETLFRREQDEQGKFHIRWGAQNVS</sequence>
<protein>
    <recommendedName>
        <fullName evidence="1">Helicase C-terminal domain-containing protein</fullName>
    </recommendedName>
</protein>